<dbReference type="InterPro" id="IPR059000">
    <property type="entry name" value="ATPase_P-type_domA"/>
</dbReference>
<gene>
    <name evidence="16" type="primary">zntA_3</name>
    <name evidence="16" type="ORF">NtB2_01517</name>
</gene>
<dbReference type="PROSITE" id="PS01047">
    <property type="entry name" value="HMA_1"/>
    <property type="match status" value="1"/>
</dbReference>
<dbReference type="Pfam" id="PF00702">
    <property type="entry name" value="Hydrolase"/>
    <property type="match status" value="1"/>
</dbReference>
<dbReference type="InterPro" id="IPR036412">
    <property type="entry name" value="HAD-like_sf"/>
</dbReference>
<evidence type="ECO:0000256" key="5">
    <source>
        <dbReference type="ARBA" id="ARBA00022723"/>
    </source>
</evidence>
<dbReference type="InterPro" id="IPR008250">
    <property type="entry name" value="ATPase_P-typ_transduc_dom_A_sf"/>
</dbReference>
<evidence type="ECO:0000256" key="7">
    <source>
        <dbReference type="ARBA" id="ARBA00022796"/>
    </source>
</evidence>
<dbReference type="NCBIfam" id="TIGR01512">
    <property type="entry name" value="ATPase-IB2_Cd"/>
    <property type="match status" value="1"/>
</dbReference>
<dbReference type="Gene3D" id="3.30.70.100">
    <property type="match status" value="1"/>
</dbReference>
<dbReference type="GO" id="GO:0016887">
    <property type="term" value="F:ATP hydrolysis activity"/>
    <property type="evidence" value="ECO:0007669"/>
    <property type="project" value="InterPro"/>
</dbReference>
<dbReference type="OrthoDB" id="9813266at2"/>
<organism evidence="16 17">
    <name type="scientific">Lactococcus termiticola</name>
    <dbReference type="NCBI Taxonomy" id="2169526"/>
    <lineage>
        <taxon>Bacteria</taxon>
        <taxon>Bacillati</taxon>
        <taxon>Bacillota</taxon>
        <taxon>Bacilli</taxon>
        <taxon>Lactobacillales</taxon>
        <taxon>Streptococcaceae</taxon>
        <taxon>Lactococcus</taxon>
    </lineage>
</organism>
<dbReference type="PROSITE" id="PS01229">
    <property type="entry name" value="COF_2"/>
    <property type="match status" value="1"/>
</dbReference>
<keyword evidence="14" id="KW-1003">Cell membrane</keyword>
<dbReference type="CDD" id="cd00371">
    <property type="entry name" value="HMA"/>
    <property type="match status" value="1"/>
</dbReference>
<comment type="subcellular location">
    <subcellularLocation>
        <location evidence="14">Cell membrane</location>
    </subcellularLocation>
    <subcellularLocation>
        <location evidence="1">Endomembrane system</location>
        <topology evidence="1">Multi-pass membrane protein</topology>
    </subcellularLocation>
</comment>
<evidence type="ECO:0000256" key="2">
    <source>
        <dbReference type="ARBA" id="ARBA00006024"/>
    </source>
</evidence>
<feature type="transmembrane region" description="Helical" evidence="14">
    <location>
        <begin position="126"/>
        <end position="144"/>
    </location>
</feature>
<dbReference type="InterPro" id="IPR001757">
    <property type="entry name" value="P_typ_ATPase"/>
</dbReference>
<dbReference type="GO" id="GO:0043682">
    <property type="term" value="F:P-type divalent copper transporter activity"/>
    <property type="evidence" value="ECO:0007669"/>
    <property type="project" value="TreeGrafter"/>
</dbReference>
<dbReference type="AlphaFoldDB" id="A0A2R5HH37"/>
<dbReference type="PRINTS" id="PR00943">
    <property type="entry name" value="CUATPASE"/>
</dbReference>
<keyword evidence="4 14" id="KW-0812">Transmembrane</keyword>
<keyword evidence="5 14" id="KW-0479">Metal-binding</keyword>
<dbReference type="SUPFAM" id="SSF55008">
    <property type="entry name" value="HMA, heavy metal-associated domain"/>
    <property type="match status" value="1"/>
</dbReference>
<comment type="catalytic activity">
    <reaction evidence="13">
        <text>Cu(+)(in) + ATP + H2O = Cu(+)(out) + ADP + phosphate + H(+)</text>
        <dbReference type="Rhea" id="RHEA:25792"/>
        <dbReference type="ChEBI" id="CHEBI:15377"/>
        <dbReference type="ChEBI" id="CHEBI:15378"/>
        <dbReference type="ChEBI" id="CHEBI:30616"/>
        <dbReference type="ChEBI" id="CHEBI:43474"/>
        <dbReference type="ChEBI" id="CHEBI:49552"/>
        <dbReference type="ChEBI" id="CHEBI:456216"/>
        <dbReference type="EC" id="7.2.2.8"/>
    </reaction>
</comment>
<evidence type="ECO:0000256" key="14">
    <source>
        <dbReference type="RuleBase" id="RU362081"/>
    </source>
</evidence>
<keyword evidence="11" id="KW-0186">Copper</keyword>
<dbReference type="InterPro" id="IPR023299">
    <property type="entry name" value="ATPase_P-typ_cyto_dom_N"/>
</dbReference>
<evidence type="ECO:0000256" key="11">
    <source>
        <dbReference type="ARBA" id="ARBA00023008"/>
    </source>
</evidence>
<evidence type="ECO:0000259" key="15">
    <source>
        <dbReference type="PROSITE" id="PS50846"/>
    </source>
</evidence>
<keyword evidence="7" id="KW-0187">Copper transport</keyword>
<feature type="transmembrane region" description="Helical" evidence="14">
    <location>
        <begin position="334"/>
        <end position="357"/>
    </location>
</feature>
<dbReference type="PANTHER" id="PTHR43520">
    <property type="entry name" value="ATP7, ISOFORM B"/>
    <property type="match status" value="1"/>
</dbReference>
<dbReference type="PRINTS" id="PR00942">
    <property type="entry name" value="CUATPASEI"/>
</dbReference>
<dbReference type="Pfam" id="PF00403">
    <property type="entry name" value="HMA"/>
    <property type="match status" value="1"/>
</dbReference>
<evidence type="ECO:0000256" key="4">
    <source>
        <dbReference type="ARBA" id="ARBA00022692"/>
    </source>
</evidence>
<dbReference type="CDD" id="cd02094">
    <property type="entry name" value="P-type_ATPase_Cu-like"/>
    <property type="match status" value="1"/>
</dbReference>
<evidence type="ECO:0000256" key="8">
    <source>
        <dbReference type="ARBA" id="ARBA00022840"/>
    </source>
</evidence>
<dbReference type="PRINTS" id="PR00119">
    <property type="entry name" value="CATATPASE"/>
</dbReference>
<dbReference type="Gene3D" id="2.70.150.10">
    <property type="entry name" value="Calcium-transporting ATPase, cytoplasmic transduction domain A"/>
    <property type="match status" value="1"/>
</dbReference>
<dbReference type="Gene3D" id="3.40.1110.10">
    <property type="entry name" value="Calcium-transporting ATPase, cytoplasmic domain N"/>
    <property type="match status" value="1"/>
</dbReference>
<evidence type="ECO:0000313" key="16">
    <source>
        <dbReference type="EMBL" id="GBG97377.1"/>
    </source>
</evidence>
<evidence type="ECO:0000256" key="3">
    <source>
        <dbReference type="ARBA" id="ARBA00012517"/>
    </source>
</evidence>
<dbReference type="GO" id="GO:0055070">
    <property type="term" value="P:copper ion homeostasis"/>
    <property type="evidence" value="ECO:0007669"/>
    <property type="project" value="TreeGrafter"/>
</dbReference>
<keyword evidence="7" id="KW-0813">Transport</keyword>
<evidence type="ECO:0000256" key="9">
    <source>
        <dbReference type="ARBA" id="ARBA00022967"/>
    </source>
</evidence>
<dbReference type="InterPro" id="IPR023214">
    <property type="entry name" value="HAD_sf"/>
</dbReference>
<dbReference type="InterPro" id="IPR036163">
    <property type="entry name" value="HMA_dom_sf"/>
</dbReference>
<feature type="transmembrane region" description="Helical" evidence="14">
    <location>
        <begin position="363"/>
        <end position="388"/>
    </location>
</feature>
<keyword evidence="12 14" id="KW-0472">Membrane</keyword>
<dbReference type="PANTHER" id="PTHR43520:SF8">
    <property type="entry name" value="P-TYPE CU(+) TRANSPORTER"/>
    <property type="match status" value="1"/>
</dbReference>
<dbReference type="Gene3D" id="3.40.50.1000">
    <property type="entry name" value="HAD superfamily/HAD-like"/>
    <property type="match status" value="1"/>
</dbReference>
<dbReference type="EC" id="7.2.2.8" evidence="3"/>
<dbReference type="Gene3D" id="1.20.1110.10">
    <property type="entry name" value="Calcium-transporting ATPase, transmembrane domain"/>
    <property type="match status" value="1"/>
</dbReference>
<evidence type="ECO:0000256" key="6">
    <source>
        <dbReference type="ARBA" id="ARBA00022741"/>
    </source>
</evidence>
<dbReference type="SUPFAM" id="SSF81665">
    <property type="entry name" value="Calcium ATPase, transmembrane domain M"/>
    <property type="match status" value="1"/>
</dbReference>
<keyword evidence="7" id="KW-0406">Ion transport</keyword>
<keyword evidence="6 14" id="KW-0547">Nucleotide-binding</keyword>
<dbReference type="NCBIfam" id="TIGR01494">
    <property type="entry name" value="ATPase_P-type"/>
    <property type="match status" value="1"/>
</dbReference>
<dbReference type="EMBL" id="BFFO01000011">
    <property type="protein sequence ID" value="GBG97377.1"/>
    <property type="molecule type" value="Genomic_DNA"/>
</dbReference>
<evidence type="ECO:0000256" key="10">
    <source>
        <dbReference type="ARBA" id="ARBA00022989"/>
    </source>
</evidence>
<dbReference type="InterPro" id="IPR018303">
    <property type="entry name" value="ATPase_P-typ_P_site"/>
</dbReference>
<protein>
    <recommendedName>
        <fullName evidence="3">P-type Cu(+) transporter</fullName>
        <ecNumber evidence="3">7.2.2.8</ecNumber>
    </recommendedName>
</protein>
<dbReference type="GO" id="GO:0005886">
    <property type="term" value="C:plasma membrane"/>
    <property type="evidence" value="ECO:0007669"/>
    <property type="project" value="UniProtKB-SubCell"/>
</dbReference>
<dbReference type="GO" id="GO:0140581">
    <property type="term" value="F:P-type monovalent copper transporter activity"/>
    <property type="evidence" value="ECO:0007669"/>
    <property type="project" value="UniProtKB-EC"/>
</dbReference>
<dbReference type="GO" id="GO:0005524">
    <property type="term" value="F:ATP binding"/>
    <property type="evidence" value="ECO:0007669"/>
    <property type="project" value="UniProtKB-UniRule"/>
</dbReference>
<dbReference type="RefSeq" id="WP_109246335.1">
    <property type="nucleotide sequence ID" value="NZ_BFFO01000011.1"/>
</dbReference>
<keyword evidence="17" id="KW-1185">Reference proteome</keyword>
<proteinExistence type="inferred from homology"/>
<feature type="domain" description="HMA" evidence="15">
    <location>
        <begin position="2"/>
        <end position="67"/>
    </location>
</feature>
<dbReference type="Proteomes" id="UP000245021">
    <property type="component" value="Unassembled WGS sequence"/>
</dbReference>
<dbReference type="FunFam" id="3.30.70.100:FF:000005">
    <property type="entry name" value="Copper-exporting P-type ATPase A"/>
    <property type="match status" value="1"/>
</dbReference>
<dbReference type="InterPro" id="IPR006121">
    <property type="entry name" value="HMA_dom"/>
</dbReference>
<comment type="caution">
    <text evidence="16">The sequence shown here is derived from an EMBL/GenBank/DDBJ whole genome shotgun (WGS) entry which is preliminary data.</text>
</comment>
<dbReference type="PROSITE" id="PS50846">
    <property type="entry name" value="HMA_2"/>
    <property type="match status" value="1"/>
</dbReference>
<dbReference type="InterPro" id="IPR023298">
    <property type="entry name" value="ATPase_P-typ_TM_dom_sf"/>
</dbReference>
<feature type="transmembrane region" description="Helical" evidence="14">
    <location>
        <begin position="90"/>
        <end position="114"/>
    </location>
</feature>
<feature type="transmembrane region" description="Helical" evidence="14">
    <location>
        <begin position="156"/>
        <end position="179"/>
    </location>
</feature>
<accession>A0A2R5HH37</accession>
<keyword evidence="9" id="KW-1278">Translocase</keyword>
<feature type="transmembrane region" description="Helical" evidence="14">
    <location>
        <begin position="677"/>
        <end position="695"/>
    </location>
</feature>
<feature type="transmembrane region" description="Helical" evidence="14">
    <location>
        <begin position="652"/>
        <end position="671"/>
    </location>
</feature>
<keyword evidence="8 14" id="KW-0067">ATP-binding</keyword>
<dbReference type="NCBIfam" id="TIGR01525">
    <property type="entry name" value="ATPase-IB_hvy"/>
    <property type="match status" value="1"/>
</dbReference>
<dbReference type="GO" id="GO:0005507">
    <property type="term" value="F:copper ion binding"/>
    <property type="evidence" value="ECO:0007669"/>
    <property type="project" value="TreeGrafter"/>
</dbReference>
<evidence type="ECO:0000256" key="1">
    <source>
        <dbReference type="ARBA" id="ARBA00004127"/>
    </source>
</evidence>
<evidence type="ECO:0000256" key="12">
    <source>
        <dbReference type="ARBA" id="ARBA00023136"/>
    </source>
</evidence>
<comment type="similarity">
    <text evidence="2 14">Belongs to the cation transport ATPase (P-type) (TC 3.A.3) family. Type IB subfamily.</text>
</comment>
<dbReference type="InterPro" id="IPR017969">
    <property type="entry name" value="Heavy-metal-associated_CS"/>
</dbReference>
<dbReference type="GO" id="GO:0012505">
    <property type="term" value="C:endomembrane system"/>
    <property type="evidence" value="ECO:0007669"/>
    <property type="project" value="UniProtKB-SubCell"/>
</dbReference>
<dbReference type="PROSITE" id="PS00154">
    <property type="entry name" value="ATPASE_E1_E2"/>
    <property type="match status" value="1"/>
</dbReference>
<dbReference type="Pfam" id="PF00122">
    <property type="entry name" value="E1-E2_ATPase"/>
    <property type="match status" value="1"/>
</dbReference>
<dbReference type="InterPro" id="IPR027256">
    <property type="entry name" value="P-typ_ATPase_IB"/>
</dbReference>
<evidence type="ECO:0000313" key="17">
    <source>
        <dbReference type="Proteomes" id="UP000245021"/>
    </source>
</evidence>
<dbReference type="SUPFAM" id="SSF56784">
    <property type="entry name" value="HAD-like"/>
    <property type="match status" value="1"/>
</dbReference>
<feature type="transmembrane region" description="Helical" evidence="14">
    <location>
        <begin position="185"/>
        <end position="204"/>
    </location>
</feature>
<name>A0A2R5HH37_9LACT</name>
<sequence>MRSQNFVITGMTCANCVTSVSKALNKSDQVIEASVNLATEKAKVVADDSLSDADIIALVESAGYGAIVNDKGHQERIVAQELRRVKRLRLSLVAGIILSLPLLIAMFAQLFGFGHLAWVHFLHQPLLQLILATPVQFVIGARFYKGAYHALRNKSANMDVLVALGTSVAYFSSLVLGLFMGQEKALNFESAMVIITLVVMGKVLEQNAKAKTTEAITGLMESRLAVVHGLNGDLPLEEVKIGEQIKVYAGEKVPLDAKIIQGQASFDESHLTGESLPVLKEEGELLYEGAINLDGEIRAEVIHDIDQSTIAKMVEMMSEAQAVQPNIQRLADRISAIFVPIVLGIALLTFIGTWLIAGSLLTAIMHAVAVLVIACPCALGLATPTAIISGTGLSAKHGLLVKNANVLELAHKTKTIFFDKTGTLTTGDFKLTNFDGSESELKLLASLEAGSKHPLAKAVKYEGELFEVKQIEELAGRGLSGQINASRYFAGNARLMADIGLDVEASSDSVIYLATPGHLLAKAVFSSEVKPESLETIAELKQRGLKTVMLTGDNEASARKVQEELGLDEVKAGLLPEEKAGIIQAAEQSMMVGDGLNDAVALASADVGLAMATGSDIAMEAGDVTVISGRMDKIPLLIDISKQTIRKILQNYFWAFVYNIIGIPLAALGLLNPMLAAAAMSLSSVSVILNSLLLTRAKLK</sequence>
<dbReference type="NCBIfam" id="TIGR01511">
    <property type="entry name" value="ATPase-IB1_Cu"/>
    <property type="match status" value="1"/>
</dbReference>
<keyword evidence="10 14" id="KW-1133">Transmembrane helix</keyword>
<dbReference type="SUPFAM" id="SSF81653">
    <property type="entry name" value="Calcium ATPase, transduction domain A"/>
    <property type="match status" value="1"/>
</dbReference>
<evidence type="ECO:0000256" key="13">
    <source>
        <dbReference type="ARBA" id="ARBA00049289"/>
    </source>
</evidence>
<reference evidence="16 17" key="1">
    <citation type="journal article" date="2018" name="Genome Announc.">
        <title>Draft Genome Sequence of Lactococcus sp. Strain NtB2 (JCM 32569), Isolated from the Gut of the Higher Termite Nasutitermes takasagoensis.</title>
        <authorList>
            <person name="Noda S."/>
            <person name="Aihara C."/>
            <person name="Yuki M."/>
            <person name="Ohkuma M."/>
        </authorList>
    </citation>
    <scope>NUCLEOTIDE SEQUENCE [LARGE SCALE GENOMIC DNA]</scope>
    <source>
        <strain evidence="16 17">NtB2</strain>
    </source>
</reference>